<dbReference type="GO" id="GO:0016020">
    <property type="term" value="C:membrane"/>
    <property type="evidence" value="ECO:0007669"/>
    <property type="project" value="InterPro"/>
</dbReference>
<keyword evidence="1" id="KW-0147">Chitin-binding</keyword>
<accession>A0A7J6KCV0</accession>
<keyword evidence="7" id="KW-1185">Reference proteome</keyword>
<evidence type="ECO:0000256" key="3">
    <source>
        <dbReference type="SAM" id="MobiDB-lite"/>
    </source>
</evidence>
<sequence length="2456" mass="263030">MTAPFLRVYTDILSERKVRVEGTWHLVSIKATHDQPLCACKQTWSVHFAWPVDTMKLSYFFFALSSSGATLLLFAVTQLATQVSGFDLEEPRDLRHEMKKIEVIHGSEGARFECPVESVLLPEQAMSGDIRAATVFAVAADGSCNIFDPPSLLGDVVPGAYLQEELSVNADKAAKTYTLVIPGLPAKEVKLCYVCAHPDNPAGSQVTVITVRRSGDSENGNPASSPVCRPSFSLEAWALGVRQPSVVLDVAAPGQSVRFSCLSTATELPSEAGARPAPAQVYPVNGRGWCDLSKGPSSLEKFLLGAAMTAEVRQRGGGFLTTYTLNVPRLPSTNRRFCYVCPRNRDPADGCAVLVKVRGGMVEDPIGKPAAVPTCHPQESPEGIAAGTKSAALILDIVRPYSSVKFACPNNSEVLPHNAVSDDGLKASVFAVRKDGSCIIGEHTLKLQDVVPGATLTGTTLVDKGSVTRVYTFFVGMLPTRSQKVCYVCARNSLAPQGCGVVISVKGKENGKPAKVSVCEPQYLQGVAERGLLSPSVELLVDKPEGVAQFVCPGNSVVFPEHATDESPGIATVYQASNANACDVWENPVKLDDVLQGATLRADTPDEDTMMAKTYTFKVPALPSTETKLCYACVRDGEIANSCGVMITVKPKGPTTEEIPSALLERGLCLPVYSTDVAKTGLRRPSVVLKVDKRNRVVEFTCPHSSLVFPDQAADSDAGEAVVYTVSGGSCDVWENPVYLTKILPGASLVSETAVDASEITTKYTFTVKQLPKTPKKLCYLCVYNRDVMNSCGVLIDVSSNSMTRLSKTSEEGIHTNPTVPTTLELQCPPDYSARTAATGLRLPEMELLVDSVNRTARFVCPDDSSVFPEIDGEADPASGKVYRMTGDSCDTREETAFLQDEVPGAELQRRTVVDGGVVQRYYIFKASRLPEEDKKLCFLCVRQRNPADSCAVMITVKADSAAAVPIHPFRPRPAVKLATYVCKPENSTEVAETGLKAPALSLTIDSRAHSIQFICPESSIVFPDLAAVPDQDSATVYLVGEGGSCNVAASPRLLSDVLPGATLGSRTTVDEGVVNRTYTLTAPKLPEEDVKLCYLCVRNRQIAESCGIHITVKGTKAESVAKPAGPICSLGYSPGSEKTGMREAAIELVVEDPSTPVRFICPEGSYVFPEYATSTDKGIAAVYGVKGNECIFAGPRENLQSLVPGATLRMEAADEGGTVMRTYTFTTPEQPAEDRRFCYMCVRERDIYQSCPVIIVVKGSGHLPEPKAQPQEEHELPVCTPHEQAGTALTGLLDPSVKLWVNEPEEQVSFVCPDGSAVLPDQETSEPQVYAVGAGEYCLVTKPLMSLAKAVPSASLSTDTVVENEVTTRKYTLRVPSLPLEETKLCYTCVSEVDPAKKCGVSVTVKGEGKMPGGLTSSLPSPVCAAQFSQCAFLTGVRMPSIMLTVHEPNTKLVFDCPPNTALYPQNAVVPGKATFFPLNEKGACIYKGPVAESKLYDVVPGARLRAKETVDGAVVRSYTLTVSKLPKKETRLCYLCVRGDEPAYSCGVIVKVKAPAPAAPEPKQLPVCVPSSDPSVGKMRRITPKLTLKIEKPGGSASFECPDGSTIFPDHADALDPKCVLAYKVVRDTCDLRGPTEMVASKLQGAYLTKTFVGTGYKYTFTVPHLPAEQQQVCFMCVMDRDTSRSCGVVINVMPHPAASRSSVPECKLKHVPAAATTGLREASLILNVREPSSVVEFGCPRNSVIMPSTATSSEHLAQVYSVRDRHICDMKEFLRPLADLVPGASLKLVHTPEDGDTTRTHMFRVGSLPVKDTALCYLCVDPGDHSHNCGVVINVKGSEVPPPPKDFGCAPSHSEEVERTGKLSPAVRLMVTSTKEPIRFECRDNAKVYPPAASLIKPAKAVVYPVSAGGRCIVGKPPLSLNRVVPGAKLKTKAKLVTGAITTTGFVFVPVLPSIQKDFCFACVDRGDITNSCGVLVTVPPFWAPPVQETVCNDVKTLTMTVHSPGSVTLRCGLEFPKLDPPIDDPASQGQVYYGKSCGDVGALRTVIPGASVVKEPFYHNLAKEVAVGVTLTVPASIVKQTICFKCRQPDPLQHETCTVRVTVLPPAAQPTTTTTTTTTTTIKPTTTTTTRKPTTTTTTTRRPTTTTTTTKKPTTTTTTTRKPRTTTTTTTKKPTTTTTTTRKPTTTTTTTRKPTTTTTTTKKPTTTTTTTKKPTTTTTTTTTRKPTTTTTTTKKPTTTTTTTKKPTTTTTTTKKPTTTTTTTTTKKPTTTTTTTTTRKPTTTTTTTTRKPTTTTTTNKPTTTTTTTRTPTTTTSKPPVVFELPSEFIEETATTTRATISLRARSAAAPTSTTTVGPTTPATSLFDWSSKVASLAGQWSFSGALQGTAGSRSGVYEAPITQLPPPLLVPFKIDCCGPPVIQKGCCPPPLIQVDCCRPPVLQQKPGCCCCGHE</sequence>
<feature type="domain" description="SRS" evidence="5">
    <location>
        <begin position="999"/>
        <end position="1113"/>
    </location>
</feature>
<keyword evidence="2" id="KW-1015">Disulfide bond</keyword>
<dbReference type="VEuPathDB" id="ToxoDB:TGME49_264660"/>
<evidence type="ECO:0000313" key="7">
    <source>
        <dbReference type="Proteomes" id="UP000557509"/>
    </source>
</evidence>
<dbReference type="Proteomes" id="UP000557509">
    <property type="component" value="Unassembled WGS sequence"/>
</dbReference>
<name>A0A7J6KCV0_TOXGO</name>
<keyword evidence="4" id="KW-0812">Transmembrane</keyword>
<feature type="region of interest" description="Disordered" evidence="3">
    <location>
        <begin position="2112"/>
        <end position="2322"/>
    </location>
</feature>
<dbReference type="InterPro" id="IPR036755">
    <property type="entry name" value="SRS_dom_sf"/>
</dbReference>
<keyword evidence="4" id="KW-0472">Membrane</keyword>
<feature type="domain" description="SRS" evidence="5">
    <location>
        <begin position="1587"/>
        <end position="1695"/>
    </location>
</feature>
<dbReference type="InterPro" id="IPR051940">
    <property type="entry name" value="Chitin_bind-dev_reg"/>
</dbReference>
<protein>
    <submittedName>
        <fullName evidence="6">SAG-related sequence SRS44</fullName>
    </submittedName>
</protein>
<feature type="domain" description="SRS" evidence="5">
    <location>
        <begin position="1298"/>
        <end position="1406"/>
    </location>
</feature>
<dbReference type="Gene3D" id="2.60.40.1320">
    <property type="entry name" value="SRS domain"/>
    <property type="match status" value="14"/>
</dbReference>
<dbReference type="PANTHER" id="PTHR23301">
    <property type="entry name" value="CHITIN BINDING PERITROPHIN-A"/>
    <property type="match status" value="1"/>
</dbReference>
<organism evidence="6 7">
    <name type="scientific">Toxoplasma gondii</name>
    <dbReference type="NCBI Taxonomy" id="5811"/>
    <lineage>
        <taxon>Eukaryota</taxon>
        <taxon>Sar</taxon>
        <taxon>Alveolata</taxon>
        <taxon>Apicomplexa</taxon>
        <taxon>Conoidasida</taxon>
        <taxon>Coccidia</taxon>
        <taxon>Eucoccidiorida</taxon>
        <taxon>Eimeriorina</taxon>
        <taxon>Sarcocystidae</taxon>
        <taxon>Toxoplasma</taxon>
    </lineage>
</organism>
<feature type="domain" description="SRS" evidence="5">
    <location>
        <begin position="847"/>
        <end position="957"/>
    </location>
</feature>
<feature type="domain" description="SRS" evidence="5">
    <location>
        <begin position="687"/>
        <end position="798"/>
    </location>
</feature>
<evidence type="ECO:0000313" key="6">
    <source>
        <dbReference type="EMBL" id="KAF4644286.1"/>
    </source>
</evidence>
<feature type="domain" description="SRS" evidence="5">
    <location>
        <begin position="538"/>
        <end position="649"/>
    </location>
</feature>
<feature type="domain" description="SRS" evidence="5">
    <location>
        <begin position="1442"/>
        <end position="1554"/>
    </location>
</feature>
<dbReference type="InterPro" id="IPR007226">
    <property type="entry name" value="SRS_dom"/>
</dbReference>
<evidence type="ECO:0000256" key="2">
    <source>
        <dbReference type="ARBA" id="ARBA00023157"/>
    </source>
</evidence>
<dbReference type="EMBL" id="JAAUHK010000190">
    <property type="protein sequence ID" value="KAF4644286.1"/>
    <property type="molecule type" value="Genomic_DNA"/>
</dbReference>
<dbReference type="Pfam" id="PF04092">
    <property type="entry name" value="SAG"/>
    <property type="match status" value="7"/>
</dbReference>
<evidence type="ECO:0000256" key="4">
    <source>
        <dbReference type="SAM" id="Phobius"/>
    </source>
</evidence>
<dbReference type="GO" id="GO:0008061">
    <property type="term" value="F:chitin binding"/>
    <property type="evidence" value="ECO:0007669"/>
    <property type="project" value="UniProtKB-KW"/>
</dbReference>
<proteinExistence type="predicted"/>
<feature type="compositionally biased region" description="Low complexity" evidence="3">
    <location>
        <begin position="2114"/>
        <end position="2318"/>
    </location>
</feature>
<keyword evidence="4" id="KW-1133">Transmembrane helix</keyword>
<feature type="transmembrane region" description="Helical" evidence="4">
    <location>
        <begin position="57"/>
        <end position="76"/>
    </location>
</feature>
<dbReference type="SUPFAM" id="SSF74877">
    <property type="entry name" value="Major surface antigen p30, SAG1"/>
    <property type="match status" value="7"/>
</dbReference>
<reference evidence="6 7" key="1">
    <citation type="submission" date="2020-03" db="EMBL/GenBank/DDBJ databases">
        <title>Genome sequence of Toxoplasma gondii RH-88 strain.</title>
        <authorList>
            <person name="Lorenzi H.A."/>
            <person name="Venepally P."/>
            <person name="Rozenberg A."/>
            <person name="Sibley D."/>
        </authorList>
    </citation>
    <scope>NUCLEOTIDE SEQUENCE [LARGE SCALE GENOMIC DNA]</scope>
    <source>
        <strain evidence="6 7">RH-88</strain>
    </source>
</reference>
<gene>
    <name evidence="6" type="ORF">TGRH88_012780</name>
</gene>
<evidence type="ECO:0000259" key="5">
    <source>
        <dbReference type="Pfam" id="PF04092"/>
    </source>
</evidence>
<evidence type="ECO:0000256" key="1">
    <source>
        <dbReference type="ARBA" id="ARBA00022669"/>
    </source>
</evidence>
<comment type="caution">
    <text evidence="6">The sequence shown here is derived from an EMBL/GenBank/DDBJ whole genome shotgun (WGS) entry which is preliminary data.</text>
</comment>
<dbReference type="PANTHER" id="PTHR23301:SF0">
    <property type="entry name" value="CHITIN-BINDING TYPE-2 DOMAIN-CONTAINING PROTEIN-RELATED"/>
    <property type="match status" value="1"/>
</dbReference>